<sequence>MLILVIVGVLALGLLAAAVVLRTGAPGVPDPVTSQFFEPLPRGGLQPDQVIEVRFDQAIRGYRMSQVDEVLDRLAEELRDRDAEIARLRAEQPLEAEESVGGGGFERVIRSEPDVPPAALDEPERPESAVHSEQAGER</sequence>
<evidence type="ECO:0000256" key="1">
    <source>
        <dbReference type="SAM" id="MobiDB-lite"/>
    </source>
</evidence>
<accession>A0A516GFC9</accession>
<dbReference type="InterPro" id="IPR019933">
    <property type="entry name" value="DivIVA_domain"/>
</dbReference>
<feature type="region of interest" description="Disordered" evidence="1">
    <location>
        <begin position="92"/>
        <end position="138"/>
    </location>
</feature>
<reference evidence="2 3" key="1">
    <citation type="submission" date="2019-07" db="EMBL/GenBank/DDBJ databases">
        <title>complete genome sequencing of Ornithinimicrobium sp. H23M54.</title>
        <authorList>
            <person name="Bae J.-W."/>
            <person name="Lee S.-Y."/>
        </authorList>
    </citation>
    <scope>NUCLEOTIDE SEQUENCE [LARGE SCALE GENOMIC DNA]</scope>
    <source>
        <strain evidence="2 3">H23M54</strain>
    </source>
</reference>
<evidence type="ECO:0000313" key="2">
    <source>
        <dbReference type="EMBL" id="QDO90226.1"/>
    </source>
</evidence>
<evidence type="ECO:0000313" key="3">
    <source>
        <dbReference type="Proteomes" id="UP000315395"/>
    </source>
</evidence>
<protein>
    <submittedName>
        <fullName evidence="2">DivIVA domain-containing protein</fullName>
    </submittedName>
</protein>
<gene>
    <name evidence="2" type="ORF">FNH13_05600</name>
</gene>
<organism evidence="2 3">
    <name type="scientific">Ornithinimicrobium ciconiae</name>
    <dbReference type="NCBI Taxonomy" id="2594265"/>
    <lineage>
        <taxon>Bacteria</taxon>
        <taxon>Bacillati</taxon>
        <taxon>Actinomycetota</taxon>
        <taxon>Actinomycetes</taxon>
        <taxon>Micrococcales</taxon>
        <taxon>Ornithinimicrobiaceae</taxon>
        <taxon>Ornithinimicrobium</taxon>
    </lineage>
</organism>
<dbReference type="EMBL" id="CP041616">
    <property type="protein sequence ID" value="QDO90226.1"/>
    <property type="molecule type" value="Genomic_DNA"/>
</dbReference>
<dbReference type="NCBIfam" id="TIGR03544">
    <property type="entry name" value="DivI1A_domain"/>
    <property type="match status" value="1"/>
</dbReference>
<dbReference type="Gene3D" id="6.10.250.660">
    <property type="match status" value="1"/>
</dbReference>
<dbReference type="KEGG" id="orz:FNH13_05600"/>
<dbReference type="OrthoDB" id="3404379at2"/>
<dbReference type="AlphaFoldDB" id="A0A516GFC9"/>
<keyword evidence="3" id="KW-1185">Reference proteome</keyword>
<feature type="compositionally biased region" description="Basic and acidic residues" evidence="1">
    <location>
        <begin position="122"/>
        <end position="138"/>
    </location>
</feature>
<proteinExistence type="predicted"/>
<name>A0A516GFC9_9MICO</name>
<dbReference type="Proteomes" id="UP000315395">
    <property type="component" value="Chromosome"/>
</dbReference>